<dbReference type="Gene3D" id="3.30.160.60">
    <property type="entry name" value="Classic Zinc Finger"/>
    <property type="match status" value="1"/>
</dbReference>
<sequence>IMAAALSNILHPTPITMVSSIPPIQIFAQHMQADAPRPYKCTICGKAPYRFEHQTRHIRTHTEFKNTPPPPALVPLQFEIL</sequence>
<evidence type="ECO:0000256" key="9">
    <source>
        <dbReference type="PROSITE-ProRule" id="PRU00042"/>
    </source>
</evidence>
<dbReference type="GO" id="GO:0005634">
    <property type="term" value="C:nucleus"/>
    <property type="evidence" value="ECO:0007669"/>
    <property type="project" value="UniProtKB-SubCell"/>
</dbReference>
<evidence type="ECO:0000256" key="3">
    <source>
        <dbReference type="ARBA" id="ARBA00022737"/>
    </source>
</evidence>
<dbReference type="EMBL" id="CAJVPY010055780">
    <property type="protein sequence ID" value="CAG8817860.1"/>
    <property type="molecule type" value="Genomic_DNA"/>
</dbReference>
<evidence type="ECO:0000256" key="4">
    <source>
        <dbReference type="ARBA" id="ARBA00022771"/>
    </source>
</evidence>
<gene>
    <name evidence="11" type="ORF">DERYTH_LOCUS26516</name>
</gene>
<dbReference type="PANTHER" id="PTHR47428:SF1">
    <property type="entry name" value="REGULATORY PROTEIN MIG1-RELATED"/>
    <property type="match status" value="1"/>
</dbReference>
<feature type="domain" description="C2H2-type" evidence="10">
    <location>
        <begin position="39"/>
        <end position="66"/>
    </location>
</feature>
<dbReference type="GO" id="GO:0005737">
    <property type="term" value="C:cytoplasm"/>
    <property type="evidence" value="ECO:0007669"/>
    <property type="project" value="TreeGrafter"/>
</dbReference>
<feature type="non-terminal residue" evidence="11">
    <location>
        <position position="81"/>
    </location>
</feature>
<keyword evidence="3" id="KW-0677">Repeat</keyword>
<comment type="caution">
    <text evidence="11">The sequence shown here is derived from an EMBL/GenBank/DDBJ whole genome shotgun (WGS) entry which is preliminary data.</text>
</comment>
<keyword evidence="6" id="KW-0805">Transcription regulation</keyword>
<accession>A0A9N9KAP7</accession>
<feature type="non-terminal residue" evidence="11">
    <location>
        <position position="1"/>
    </location>
</feature>
<keyword evidence="7" id="KW-0804">Transcription</keyword>
<dbReference type="GO" id="GO:0000978">
    <property type="term" value="F:RNA polymerase II cis-regulatory region sequence-specific DNA binding"/>
    <property type="evidence" value="ECO:0007669"/>
    <property type="project" value="TreeGrafter"/>
</dbReference>
<dbReference type="InterPro" id="IPR051007">
    <property type="entry name" value="creA/MIG_C2H2-ZnF"/>
</dbReference>
<name>A0A9N9KAP7_9GLOM</name>
<dbReference type="Proteomes" id="UP000789405">
    <property type="component" value="Unassembled WGS sequence"/>
</dbReference>
<evidence type="ECO:0000256" key="8">
    <source>
        <dbReference type="ARBA" id="ARBA00023242"/>
    </source>
</evidence>
<dbReference type="InterPro" id="IPR036236">
    <property type="entry name" value="Znf_C2H2_sf"/>
</dbReference>
<keyword evidence="5" id="KW-0862">Zinc</keyword>
<keyword evidence="4 9" id="KW-0863">Zinc-finger</keyword>
<keyword evidence="12" id="KW-1185">Reference proteome</keyword>
<evidence type="ECO:0000313" key="11">
    <source>
        <dbReference type="EMBL" id="CAG8817860.1"/>
    </source>
</evidence>
<evidence type="ECO:0000313" key="12">
    <source>
        <dbReference type="Proteomes" id="UP000789405"/>
    </source>
</evidence>
<dbReference type="InterPro" id="IPR013087">
    <property type="entry name" value="Znf_C2H2_type"/>
</dbReference>
<dbReference type="GO" id="GO:0000433">
    <property type="term" value="P:carbon catabolite repression of transcription from RNA polymerase II promoter by glucose"/>
    <property type="evidence" value="ECO:0007669"/>
    <property type="project" value="TreeGrafter"/>
</dbReference>
<dbReference type="PANTHER" id="PTHR47428">
    <property type="entry name" value="REGULATORY PROTEIN MIG1-RELATED"/>
    <property type="match status" value="1"/>
</dbReference>
<keyword evidence="2" id="KW-0479">Metal-binding</keyword>
<comment type="subcellular location">
    <subcellularLocation>
        <location evidence="1">Nucleus</location>
    </subcellularLocation>
</comment>
<evidence type="ECO:0000256" key="1">
    <source>
        <dbReference type="ARBA" id="ARBA00004123"/>
    </source>
</evidence>
<evidence type="ECO:0000256" key="6">
    <source>
        <dbReference type="ARBA" id="ARBA00023015"/>
    </source>
</evidence>
<dbReference type="PROSITE" id="PS50157">
    <property type="entry name" value="ZINC_FINGER_C2H2_2"/>
    <property type="match status" value="1"/>
</dbReference>
<reference evidence="11" key="1">
    <citation type="submission" date="2021-06" db="EMBL/GenBank/DDBJ databases">
        <authorList>
            <person name="Kallberg Y."/>
            <person name="Tangrot J."/>
            <person name="Rosling A."/>
        </authorList>
    </citation>
    <scope>NUCLEOTIDE SEQUENCE</scope>
    <source>
        <strain evidence="11">MA453B</strain>
    </source>
</reference>
<dbReference type="GO" id="GO:0008270">
    <property type="term" value="F:zinc ion binding"/>
    <property type="evidence" value="ECO:0007669"/>
    <property type="project" value="UniProtKB-KW"/>
</dbReference>
<keyword evidence="8" id="KW-0539">Nucleus</keyword>
<protein>
    <submittedName>
        <fullName evidence="11">19389_t:CDS:1</fullName>
    </submittedName>
</protein>
<dbReference type="AlphaFoldDB" id="A0A9N9KAP7"/>
<evidence type="ECO:0000256" key="2">
    <source>
        <dbReference type="ARBA" id="ARBA00022723"/>
    </source>
</evidence>
<organism evidence="11 12">
    <name type="scientific">Dentiscutata erythropus</name>
    <dbReference type="NCBI Taxonomy" id="1348616"/>
    <lineage>
        <taxon>Eukaryota</taxon>
        <taxon>Fungi</taxon>
        <taxon>Fungi incertae sedis</taxon>
        <taxon>Mucoromycota</taxon>
        <taxon>Glomeromycotina</taxon>
        <taxon>Glomeromycetes</taxon>
        <taxon>Diversisporales</taxon>
        <taxon>Gigasporaceae</taxon>
        <taxon>Dentiscutata</taxon>
    </lineage>
</organism>
<proteinExistence type="predicted"/>
<evidence type="ECO:0000256" key="5">
    <source>
        <dbReference type="ARBA" id="ARBA00022833"/>
    </source>
</evidence>
<dbReference type="OrthoDB" id="654211at2759"/>
<evidence type="ECO:0000259" key="10">
    <source>
        <dbReference type="PROSITE" id="PS50157"/>
    </source>
</evidence>
<dbReference type="SUPFAM" id="SSF57667">
    <property type="entry name" value="beta-beta-alpha zinc fingers"/>
    <property type="match status" value="1"/>
</dbReference>
<evidence type="ECO:0000256" key="7">
    <source>
        <dbReference type="ARBA" id="ARBA00023163"/>
    </source>
</evidence>